<dbReference type="Pfam" id="PF00149">
    <property type="entry name" value="Metallophos"/>
    <property type="match status" value="1"/>
</dbReference>
<dbReference type="Proteomes" id="UP000191931">
    <property type="component" value="Unassembled WGS sequence"/>
</dbReference>
<keyword evidence="3" id="KW-0472">Membrane</keyword>
<keyword evidence="3" id="KW-1133">Transmembrane helix</keyword>
<dbReference type="AlphaFoldDB" id="A0A1W1HBC2"/>
<dbReference type="PANTHER" id="PTHR31302:SF31">
    <property type="entry name" value="PHOSPHODIESTERASE YAEI"/>
    <property type="match status" value="1"/>
</dbReference>
<keyword evidence="1" id="KW-0479">Metal-binding</keyword>
<keyword evidence="2" id="KW-0378">Hydrolase</keyword>
<accession>A0A1W1HBC2</accession>
<keyword evidence="3" id="KW-0812">Transmembrane</keyword>
<sequence>MKISSIIKKNKIRITIYGILLLIIGYAFLIEPKWIHIEHITLSSHPRYQLVHISDIHFHGDKSFLNEIVNRINDISPDFVCFTGDLIDEKEKLTDALSILEKIRCPIFGVPGNHDYWSGASFDTINESFRKTGGFWILDKAKPLNDIEIIGLANESYKKIDPTGNTFTKRILLTHYPEIVKQIHNQKYDLILAGHSHGGQVRLPILGALKVPYGVGEYDRGLYATKAGALYVSPGLGTYGIHLRLLCRPEITVIEF</sequence>
<dbReference type="RefSeq" id="WP_186441613.1">
    <property type="nucleotide sequence ID" value="NZ_LT828555.1"/>
</dbReference>
<dbReference type="SUPFAM" id="SSF56300">
    <property type="entry name" value="Metallo-dependent phosphatases"/>
    <property type="match status" value="1"/>
</dbReference>
<dbReference type="GO" id="GO:0008758">
    <property type="term" value="F:UDP-2,3-diacylglucosamine hydrolase activity"/>
    <property type="evidence" value="ECO:0007669"/>
    <property type="project" value="TreeGrafter"/>
</dbReference>
<dbReference type="CDD" id="cd07385">
    <property type="entry name" value="MPP_YkuE_C"/>
    <property type="match status" value="1"/>
</dbReference>
<dbReference type="GO" id="GO:0016020">
    <property type="term" value="C:membrane"/>
    <property type="evidence" value="ECO:0007669"/>
    <property type="project" value="GOC"/>
</dbReference>
<dbReference type="STRING" id="1246637.MTBBW1_1990004"/>
<dbReference type="InterPro" id="IPR029052">
    <property type="entry name" value="Metallo-depent_PP-like"/>
</dbReference>
<protein>
    <recommendedName>
        <fullName evidence="4">Calcineurin-like phosphoesterase domain-containing protein</fullName>
    </recommendedName>
</protein>
<dbReference type="InterPro" id="IPR051158">
    <property type="entry name" value="Metallophosphoesterase_sf"/>
</dbReference>
<feature type="transmembrane region" description="Helical" evidence="3">
    <location>
        <begin position="12"/>
        <end position="30"/>
    </location>
</feature>
<dbReference type="GO" id="GO:0009245">
    <property type="term" value="P:lipid A biosynthetic process"/>
    <property type="evidence" value="ECO:0007669"/>
    <property type="project" value="TreeGrafter"/>
</dbReference>
<evidence type="ECO:0000259" key="4">
    <source>
        <dbReference type="Pfam" id="PF00149"/>
    </source>
</evidence>
<evidence type="ECO:0000256" key="2">
    <source>
        <dbReference type="ARBA" id="ARBA00022801"/>
    </source>
</evidence>
<evidence type="ECO:0000313" key="6">
    <source>
        <dbReference type="Proteomes" id="UP000191931"/>
    </source>
</evidence>
<keyword evidence="6" id="KW-1185">Reference proteome</keyword>
<evidence type="ECO:0000256" key="3">
    <source>
        <dbReference type="SAM" id="Phobius"/>
    </source>
</evidence>
<dbReference type="Gene3D" id="3.60.21.10">
    <property type="match status" value="1"/>
</dbReference>
<dbReference type="EMBL" id="FWEV01000111">
    <property type="protein sequence ID" value="SLM29801.1"/>
    <property type="molecule type" value="Genomic_DNA"/>
</dbReference>
<evidence type="ECO:0000256" key="1">
    <source>
        <dbReference type="ARBA" id="ARBA00022723"/>
    </source>
</evidence>
<proteinExistence type="predicted"/>
<feature type="domain" description="Calcineurin-like phosphoesterase" evidence="4">
    <location>
        <begin position="50"/>
        <end position="198"/>
    </location>
</feature>
<evidence type="ECO:0000313" key="5">
    <source>
        <dbReference type="EMBL" id="SLM29801.1"/>
    </source>
</evidence>
<dbReference type="InterPro" id="IPR004843">
    <property type="entry name" value="Calcineurin-like_PHP"/>
</dbReference>
<name>A0A1W1HBC2_9BACT</name>
<organism evidence="5 6">
    <name type="scientific">Desulfamplus magnetovallimortis</name>
    <dbReference type="NCBI Taxonomy" id="1246637"/>
    <lineage>
        <taxon>Bacteria</taxon>
        <taxon>Pseudomonadati</taxon>
        <taxon>Thermodesulfobacteriota</taxon>
        <taxon>Desulfobacteria</taxon>
        <taxon>Desulfobacterales</taxon>
        <taxon>Desulfobacteraceae</taxon>
        <taxon>Desulfamplus</taxon>
    </lineage>
</organism>
<dbReference type="PANTHER" id="PTHR31302">
    <property type="entry name" value="TRANSMEMBRANE PROTEIN WITH METALLOPHOSPHOESTERASE DOMAIN-RELATED"/>
    <property type="match status" value="1"/>
</dbReference>
<reference evidence="5 6" key="1">
    <citation type="submission" date="2017-03" db="EMBL/GenBank/DDBJ databases">
        <authorList>
            <person name="Afonso C.L."/>
            <person name="Miller P.J."/>
            <person name="Scott M.A."/>
            <person name="Spackman E."/>
            <person name="Goraichik I."/>
            <person name="Dimitrov K.M."/>
            <person name="Suarez D.L."/>
            <person name="Swayne D.E."/>
        </authorList>
    </citation>
    <scope>NUCLEOTIDE SEQUENCE [LARGE SCALE GENOMIC DNA]</scope>
    <source>
        <strain evidence="5">PRJEB14757</strain>
    </source>
</reference>
<dbReference type="GO" id="GO:0046872">
    <property type="term" value="F:metal ion binding"/>
    <property type="evidence" value="ECO:0007669"/>
    <property type="project" value="UniProtKB-KW"/>
</dbReference>
<gene>
    <name evidence="5" type="ORF">MTBBW1_1990004</name>
</gene>